<dbReference type="Gene3D" id="3.40.190.170">
    <property type="entry name" value="Bacterial extracellular solute-binding protein, family 7"/>
    <property type="match status" value="1"/>
</dbReference>
<keyword evidence="3 4" id="KW-0732">Signal</keyword>
<reference evidence="5 6" key="1">
    <citation type="submission" date="2013-01" db="EMBL/GenBank/DDBJ databases">
        <title>The Genome Sequence of Clostridium clostridioforme 90A8.</title>
        <authorList>
            <consortium name="The Broad Institute Genome Sequencing Platform"/>
            <person name="Earl A."/>
            <person name="Ward D."/>
            <person name="Feldgarden M."/>
            <person name="Gevers D."/>
            <person name="Courvalin P."/>
            <person name="Lambert T."/>
            <person name="Walker B."/>
            <person name="Young S.K."/>
            <person name="Zeng Q."/>
            <person name="Gargeya S."/>
            <person name="Fitzgerald M."/>
            <person name="Haas B."/>
            <person name="Abouelleil A."/>
            <person name="Alvarado L."/>
            <person name="Arachchi H.M."/>
            <person name="Berlin A.M."/>
            <person name="Chapman S.B."/>
            <person name="Dewar J."/>
            <person name="Goldberg J."/>
            <person name="Griggs A."/>
            <person name="Gujja S."/>
            <person name="Hansen M."/>
            <person name="Howarth C."/>
            <person name="Imamovic A."/>
            <person name="Larimer J."/>
            <person name="McCowan C."/>
            <person name="Murphy C."/>
            <person name="Neiman D."/>
            <person name="Pearson M."/>
            <person name="Priest M."/>
            <person name="Roberts A."/>
            <person name="Saif S."/>
            <person name="Shea T."/>
            <person name="Sisk P."/>
            <person name="Sykes S."/>
            <person name="Wortman J."/>
            <person name="Nusbaum C."/>
            <person name="Birren B."/>
        </authorList>
    </citation>
    <scope>NUCLEOTIDE SEQUENCE [LARGE SCALE GENOMIC DNA]</scope>
    <source>
        <strain evidence="5 6">90A8</strain>
    </source>
</reference>
<evidence type="ECO:0000256" key="3">
    <source>
        <dbReference type="ARBA" id="ARBA00022729"/>
    </source>
</evidence>
<comment type="caution">
    <text evidence="5">The sequence shown here is derived from an EMBL/GenBank/DDBJ whole genome shotgun (WGS) entry which is preliminary data.</text>
</comment>
<dbReference type="InterPro" id="IPR004682">
    <property type="entry name" value="TRAP_DctP"/>
</dbReference>
<evidence type="ECO:0000256" key="4">
    <source>
        <dbReference type="SAM" id="SignalP"/>
    </source>
</evidence>
<dbReference type="PANTHER" id="PTHR33376:SF7">
    <property type="entry name" value="C4-DICARBOXYLATE-BINDING PROTEIN DCTB"/>
    <property type="match status" value="1"/>
</dbReference>
<dbReference type="AlphaFoldDB" id="A0A0E2HF13"/>
<dbReference type="PIRSF" id="PIRSF006470">
    <property type="entry name" value="DctB"/>
    <property type="match status" value="1"/>
</dbReference>
<protein>
    <submittedName>
        <fullName evidence="5">DctP family TRAP transporter solute receptor</fullName>
    </submittedName>
</protein>
<keyword evidence="2" id="KW-0813">Transport</keyword>
<feature type="signal peptide" evidence="4">
    <location>
        <begin position="1"/>
        <end position="21"/>
    </location>
</feature>
<evidence type="ECO:0000256" key="2">
    <source>
        <dbReference type="ARBA" id="ARBA00022448"/>
    </source>
</evidence>
<dbReference type="RefSeq" id="WP_002594348.1">
    <property type="nucleotide sequence ID" value="NZ_KB850987.1"/>
</dbReference>
<proteinExistence type="inferred from homology"/>
<dbReference type="PROSITE" id="PS51257">
    <property type="entry name" value="PROKAR_LIPOPROTEIN"/>
    <property type="match status" value="1"/>
</dbReference>
<dbReference type="SUPFAM" id="SSF53850">
    <property type="entry name" value="Periplasmic binding protein-like II"/>
    <property type="match status" value="1"/>
</dbReference>
<dbReference type="InterPro" id="IPR018389">
    <property type="entry name" value="DctP_fam"/>
</dbReference>
<name>A0A0E2HF13_9FIRM</name>
<dbReference type="GO" id="GO:0030288">
    <property type="term" value="C:outer membrane-bounded periplasmic space"/>
    <property type="evidence" value="ECO:0007669"/>
    <property type="project" value="InterPro"/>
</dbReference>
<dbReference type="EMBL" id="AGYR01000005">
    <property type="protein sequence ID" value="ENZ19181.1"/>
    <property type="molecule type" value="Genomic_DNA"/>
</dbReference>
<dbReference type="Pfam" id="PF03480">
    <property type="entry name" value="DctP"/>
    <property type="match status" value="1"/>
</dbReference>
<dbReference type="CDD" id="cd13603">
    <property type="entry name" value="PBP2_TRAP_Siap_TeaA_like"/>
    <property type="match status" value="1"/>
</dbReference>
<accession>A0A0E2HF13</accession>
<evidence type="ECO:0000256" key="1">
    <source>
        <dbReference type="ARBA" id="ARBA00009023"/>
    </source>
</evidence>
<dbReference type="GO" id="GO:0055085">
    <property type="term" value="P:transmembrane transport"/>
    <property type="evidence" value="ECO:0007669"/>
    <property type="project" value="InterPro"/>
</dbReference>
<dbReference type="InterPro" id="IPR038404">
    <property type="entry name" value="TRAP_DctP_sf"/>
</dbReference>
<keyword evidence="5" id="KW-0675">Receptor</keyword>
<comment type="similarity">
    <text evidence="1">Belongs to the bacterial solute-binding protein 7 family.</text>
</comment>
<feature type="chain" id="PRO_5039562993" evidence="4">
    <location>
        <begin position="22"/>
        <end position="353"/>
    </location>
</feature>
<dbReference type="PATRIC" id="fig|999408.3.peg.604"/>
<dbReference type="Proteomes" id="UP000013085">
    <property type="component" value="Unassembled WGS sequence"/>
</dbReference>
<dbReference type="PANTHER" id="PTHR33376">
    <property type="match status" value="1"/>
</dbReference>
<dbReference type="HOGENOM" id="CLU_036176_4_0_9"/>
<evidence type="ECO:0000313" key="6">
    <source>
        <dbReference type="Proteomes" id="UP000013085"/>
    </source>
</evidence>
<evidence type="ECO:0000313" key="5">
    <source>
        <dbReference type="EMBL" id="ENZ19181.1"/>
    </source>
</evidence>
<gene>
    <name evidence="5" type="ORF">HMPREF1090_00565</name>
</gene>
<dbReference type="NCBIfam" id="NF037995">
    <property type="entry name" value="TRAP_S1"/>
    <property type="match status" value="1"/>
</dbReference>
<sequence length="353" mass="37700">MLKRTYLLSGIAVLTALGLMACGSSGSGQTEAKGSVSGNSGPEAAANEGALNFTMALVDNSQSNYYKGAEEIAELVSEATEGNIQLTIQAGGVLGGEADTLDMAIQGDLDIATCANSVLSNYIPEMSILDQAFLWDSADQANYAVQNELGDLISAEAEKHGLHVIGYLESGFRDVFSKKPIQTPADFKGVKIRVMQNEGQLAAFTAFGANPVAISASEQFTALQQGTIDACENAVSNCWINKYYEAGVNSITNTKHCFVYIPICMSDNAWNKIPEDMREPFVNAVQEGCKAQWTYLNEANAEAVENLEGAGVTFYDIDTEGLKAKYQAAQEKAGASYDEKWIAAVDAAKRAVQ</sequence>
<organism evidence="5 6">
    <name type="scientific">[Clostridium] clostridioforme 90A8</name>
    <dbReference type="NCBI Taxonomy" id="999408"/>
    <lineage>
        <taxon>Bacteria</taxon>
        <taxon>Bacillati</taxon>
        <taxon>Bacillota</taxon>
        <taxon>Clostridia</taxon>
        <taxon>Lachnospirales</taxon>
        <taxon>Lachnospiraceae</taxon>
        <taxon>Enterocloster</taxon>
    </lineage>
</organism>